<dbReference type="InterPro" id="IPR000642">
    <property type="entry name" value="Peptidase_M41"/>
</dbReference>
<dbReference type="SMART" id="SM00382">
    <property type="entry name" value="AAA"/>
    <property type="match status" value="1"/>
</dbReference>
<dbReference type="SUPFAM" id="SSF140990">
    <property type="entry name" value="FtsH protease domain-like"/>
    <property type="match status" value="1"/>
</dbReference>
<dbReference type="InterPro" id="IPR003593">
    <property type="entry name" value="AAA+_ATPase"/>
</dbReference>
<organism evidence="16 17">
    <name type="scientific">Strongyloides stercoralis</name>
    <name type="common">Threadworm</name>
    <dbReference type="NCBI Taxonomy" id="6248"/>
    <lineage>
        <taxon>Eukaryota</taxon>
        <taxon>Metazoa</taxon>
        <taxon>Ecdysozoa</taxon>
        <taxon>Nematoda</taxon>
        <taxon>Chromadorea</taxon>
        <taxon>Rhabditida</taxon>
        <taxon>Tylenchina</taxon>
        <taxon>Panagrolaimomorpha</taxon>
        <taxon>Strongyloidoidea</taxon>
        <taxon>Strongyloididae</taxon>
        <taxon>Strongyloides</taxon>
    </lineage>
</organism>
<evidence type="ECO:0000313" key="16">
    <source>
        <dbReference type="Proteomes" id="UP000035681"/>
    </source>
</evidence>
<dbReference type="InterPro" id="IPR041569">
    <property type="entry name" value="AAA_lid_3"/>
</dbReference>
<sequence>MNFYNKISPILHRRFIKNNVPFTYKPMFVAYFRTRGVKQSISGVQGFSQLLSKNKKTEDTEKTKLSWNELKNELNKMPSDKKEIYLEALVRGIISSDPNYINDKGTKKKFFSFSRVLTFGIVSVVILYFVVGFKVTSSNKNLGSMLFSNSREIEPDKTDVTFKDVKGMDEARSELVEIVNYLREPEKYMKLGGKLPKGVMLIGPPGTGKTLLARAIAGEANVPFFHTSGSEFDEVLVGQGAKRVRDLFKKAKSRAPCIIFIDEIDSVGSKRVSNTLHPFANQTINQLLTEMDGFNKNEGIIVIGATNRFQDLDNALLRPGRFDVRVNCPKPDLSGRKEMFDFYLSKITHGNVNVDILARTTIGFTGADIQNVVNQAALKAATEDSHYVMQKHLEEARDRVLMGPSRIKGKMPDEKVTKYTAYHEAGHTLVAMFTPHAVPLHKVTIIPRGNSLGLTSLMPKNDQYQTTKAEILAQLDVLMGGRVAEELIFGEDFITTGASNDLRKATIIAKAYVKQYGMSETVGLRDYELDNNTQHLVKTNNLSQQTSEKIDLEIDRIMNESYARAKSLLISKATEHKRLAEALLEYETLTVEEVEQVINGKSLKRQPTERLSGKKNERNKQTKNLDTKSLVTEALKFYLCEKNCSLTKVVLTTVLTYVEKNKKNTTIKNMLESYLASVLNKYVGEYLEDLNTDQLSIALLSGQVELENVPLKKTALSKFDIPIDVKSGIVGKLSVTIPITAIRSEPWIIKLDNVFILLGPSDRQYLGKEQEEKEIIIKEDLLKDLEELHKRIILKKANILSNENKDKNQWWGASMISSIINNIHLIVTNIHIRYEDDKSISQDTIFSFGLKIEKINMYTTNKQWQMGFIMSGNAAYSFKVLNIDGASIYWNTNDKQLSNVETLNDMKNVFLDENFSNDCSIIKPFDLNIKITKNTSKLHLVSESNPRFKFDISQKKLDIDITILQLNQIKMLTDEWKRFDRARNYRKWRPKKKVHENSVLWWKFAIDRIIDSIRKKNIRNTWEYAISKAKIINKYSLLYRKKLVLYLSDEIKKNKQKEIFRNFDTLFKFSDFSECKKEIFYMKQIERDTQMTYSLLSILRDCVCKKLINNIESYIKLQNCNTDICLEDRVYEVSDNSTMTDASVELDYEIPNNEENTSNFYNWFSSWFRKIENDCNEPIEENDNLSSNTDINFSILRSRELPSNFKEVEKKMKEDLFETLNEMLDDSAVFVRDKILAVLSFKVENINLRILVGNYDYNTSNVFLMDLSKVSFDTQFSAREHKTTILLNVGDFSIKCTKIVSQQHGQMLHFDDTISNNSNQILFTISRSKVNLEECDFHRNNMPVISISYSRFSPKTTVFHDFNANFFPLSITFDDSSNENFSTIFNLYSYDENNIRNFCNNQNEEFIYNQVNHFYCNIKIPTIDITLKNKKKHLFDQNIINEKCGIFVTITFENVSFEISRIEEYLTKYKIGFEYLCFKDFYEQPFSKLLEITAYQNQFLIRKKSNSFTENTLSLIKSRNKTNSFCNISNRNSKSMDSEDFEILNNNQLIVTIIHVERNHHQFISHYKEIEYNIEVDVLYLDIGMNRLTWILIQDIMGFLPKNTKKTEYCYNNDYELQELLIQGLHELDPTFNIKEYQTNTRNLITNEPRNTIKTFLLLSKNIFLNLNIKEIKVFMNLPKNESCLGVIHLGKVQFDMKLDINNDELPIEITLKMNYLKIDNLTPICNSLYKQMFSIEKNISSNNNDSPIEVKILKYRKCDFNLNRLFDIKIHISIDESFKFAYIHIHRFFCLITDFWIDYINLIDQVTKENNVNIYNNGEKDLLTRILVEFKINCFGFVALPMNQFSNKCIIMKMKKIEVLNHFTLASQLKYIDNYGINRNILQDNYDCLFDSIDILISDLEIFEGEKIPKCSKDFSNYEKFFNVLKDTFFNVNLKSILSRKYSTKIIFGRNLSSLISRNAPDTIAVLLFEDIDITLTTEFYKLIQGFLQNNLGDNTHIDKNFITSKYEGNFSSNFCEEGLKQCINNSFRIQFWNSHIKLLTPSKSNIHWDMFGTIFCIDAILGFDNFTRFQSEINLIAYSVQFFDTRFDSSKNSYNNEIFSKILYQKDNVNNSRKQVVGEMHIFLKNYDPPIITFVLQKVKLLFIPDWFLSLKEFFLLKDDFDSTFEDNFYNITKCKNFFDNDEYHSKNNSSFEINNMKHTFTMKTQFTDSDIIFIENLYDPKTLAIVCSITSVFQLNDKMGYIEGEFIIQKMDVSWCILANEIDTICAISTPFNVDIKFSVMPNNLLFNTSISDLSHNDKLNQNLINYCITFKIDNCNFRLSYKDSLVITNVINGSLKLFDTCFSEIHWVPLPKNNVIPFNTIKYKSVNCILSNFSLWILNDFNEPTLPIIRLSFLKWKIIFIEKKITSEGIFSIEYFNHILSGWEPFLEPVEVSNFNFEYNNTKSIYSEFKVAPKSFMDFNITTHLIQQFKNFSKDFLNIKKTIDTSFRSFCEKGRPNNMFYVIKNKLGCTVYFTSEINKLLNKDEKYRKSVKWYQIEADKEITFSLPVDRNHLYGYDCTDYSRLILSIDGYEKLQPINIDTVRIYNISAKKCINIKENNKLNFTKLLVSINMDNNGRKAIDIRTAYSITNYLNVPILLKIDNSINNSKNWNEVKIFPNDYYLIPLKYVYSKIYCQPLFDNEIISSSTFLDYFEITFNDEKYEKKDISLFKKFIQNKKQFYASLSKYSDDKISTRIIPGLNVYIYPPLLIRNQLPVDIYCEVNGKNIFCQAADMISLTNINIDENVELNFITDHLKSVKLLEISRNYVSKLQDRHQKSIVIKMIDEEKREMDIYADIFLSKNESIIIVLWVTYWIVNKSGIPLIIKKHEALNDIPGQLLEHEQGKDRVPLMLSFNIDDEIQKCNLRIGNLFLPDKGYFPQYSDSFKLTLGEQSLVLYMKHQHKPTLIYNIGIEVRQGTGRYKNTQVVIFSPRYLLINRSSYNIYLSHVDNDHFIKNNVLEPNSNIIWNESFEDNKMICIKRHDIKHWSQPFRIDQIGSYFITMRDYDETPNFVRAEITLNNARFCITFSNTEFYPPPIQIINDSSIPILYQQFNKNLIPNYLKSICKGYTKIDYAWDFLHDQKLLTLQVSNNSSHSYDPSKSTIGPSLYYENYSFIFLESSISGLVKSNTYNNLIDGLVLTVTDTNYIKLIPIKKNGIDLKQLWNFTSEGVIESVGINNFEPNSSNNYVLDLHNLNNEYILVVKLRQKTRNKTQLWKFNEEGKFSCEFLNGYLMKNAQNYLKIDCIHNYNTMDCTFKRIYQKEGTGILNVQCSHIGPTLVVRIFFPDIPHLNESLILNNNESKYELNILIPNSIGFSLVNATHEELFYGRFNSIYFNLTKNNNSYMCTFNVHSIQIDNQLNETQNFNLFFCKATEEKEILSKLNKNYYLSQDQEMMFCLASPAMKIELNYTLREHYDSFECLKILFSNIDINLDEKFLWKFIEFIQESETAESVMQNNLLQPPNIDLDNVDNLSMRRCYFGNLILNVGNISLSVTTIPTNAMSKKLQKIKQNFNIRLMSFENASITLPPFIQRHTFETITFLIECLRKFYMNELYTQTFNIIVSLDAFGNPLGLAMDIKDSFQTLIFEGNVSGFVSGFSYGVANSFSKVISSMATGVGVLITDKEYELKRRKAIKVNENSNEKNPLTHLYSGFKGLGTGVISGATAIVDNTMKETRNKGIFVGLVKGVGTGVVDTVTKPVQGVFDFIGGTATAMKEVVSSGHIKKQYIPTKRLRLFRVCNNLYGLLQPYKIEYAIAQQLISRKLNNFSSNSILLEIEIYHEQKIDNEYIQLCALICSDKTYFFEKNNGNYTKIINILDFKYLLSYPPLIPKELDKFNDTNSYTTIVATLYDSKTEKTNIIQIIVYSYEKAQILCDKLNRAKELYDRASKNISY</sequence>
<feature type="transmembrane region" description="Helical" evidence="14">
    <location>
        <begin position="110"/>
        <end position="131"/>
    </location>
</feature>
<accession>A0AAF5DG03</accession>
<dbReference type="InterPro" id="IPR027417">
    <property type="entry name" value="P-loop_NTPase"/>
</dbReference>
<dbReference type="GO" id="GO:0006869">
    <property type="term" value="P:lipid transport"/>
    <property type="evidence" value="ECO:0007669"/>
    <property type="project" value="UniProtKB-KW"/>
</dbReference>
<dbReference type="GO" id="GO:0006508">
    <property type="term" value="P:proteolysis"/>
    <property type="evidence" value="ECO:0007669"/>
    <property type="project" value="UniProtKB-KW"/>
</dbReference>
<keyword evidence="14" id="KW-1133">Transmembrane helix</keyword>
<dbReference type="InterPro" id="IPR005936">
    <property type="entry name" value="FtsH"/>
</dbReference>
<keyword evidence="5" id="KW-0813">Transport</keyword>
<dbReference type="GO" id="GO:0045053">
    <property type="term" value="P:protein retention in Golgi apparatus"/>
    <property type="evidence" value="ECO:0007669"/>
    <property type="project" value="TreeGrafter"/>
</dbReference>
<evidence type="ECO:0000259" key="15">
    <source>
        <dbReference type="SMART" id="SM00382"/>
    </source>
</evidence>
<dbReference type="PROSITE" id="PS00674">
    <property type="entry name" value="AAA"/>
    <property type="match status" value="1"/>
</dbReference>
<keyword evidence="16" id="KW-1185">Reference proteome</keyword>
<dbReference type="PANTHER" id="PTHR16166">
    <property type="entry name" value="VACUOLAR PROTEIN SORTING-ASSOCIATED PROTEIN VPS13"/>
    <property type="match status" value="1"/>
</dbReference>
<dbReference type="Pfam" id="PF01434">
    <property type="entry name" value="Peptidase_M41"/>
    <property type="match status" value="1"/>
</dbReference>
<dbReference type="GO" id="GO:0046872">
    <property type="term" value="F:metal ion binding"/>
    <property type="evidence" value="ECO:0007669"/>
    <property type="project" value="UniProtKB-KW"/>
</dbReference>
<keyword evidence="14" id="KW-0472">Membrane</keyword>
<dbReference type="PANTHER" id="PTHR16166:SF141">
    <property type="entry name" value="INTERMEMBRANE LIPID TRANSFER PROTEIN VPS13D"/>
    <property type="match status" value="1"/>
</dbReference>
<proteinExistence type="inferred from homology"/>
<dbReference type="Pfam" id="PF12624">
    <property type="entry name" value="VPS13_N"/>
    <property type="match status" value="1"/>
</dbReference>
<dbReference type="GO" id="GO:0006623">
    <property type="term" value="P:protein targeting to vacuole"/>
    <property type="evidence" value="ECO:0007669"/>
    <property type="project" value="TreeGrafter"/>
</dbReference>
<evidence type="ECO:0000256" key="3">
    <source>
        <dbReference type="ARBA" id="ARBA00010044"/>
    </source>
</evidence>
<evidence type="ECO:0000256" key="8">
    <source>
        <dbReference type="ARBA" id="ARBA00022741"/>
    </source>
</evidence>
<dbReference type="GO" id="GO:0004176">
    <property type="term" value="F:ATP-dependent peptidase activity"/>
    <property type="evidence" value="ECO:0007669"/>
    <property type="project" value="InterPro"/>
</dbReference>
<evidence type="ECO:0000256" key="12">
    <source>
        <dbReference type="ARBA" id="ARBA00023049"/>
    </source>
</evidence>
<dbReference type="Gene3D" id="1.20.58.760">
    <property type="entry name" value="Peptidase M41"/>
    <property type="match status" value="1"/>
</dbReference>
<dbReference type="FunFam" id="3.40.50.300:FF:000175">
    <property type="entry name" value="ATP-dependent zinc metalloprotease FTSH 4"/>
    <property type="match status" value="1"/>
</dbReference>
<dbReference type="InterPro" id="IPR037219">
    <property type="entry name" value="Peptidase_M41-like"/>
</dbReference>
<dbReference type="FunFam" id="1.20.58.760:FF:000001">
    <property type="entry name" value="ATP-dependent zinc metalloprotease FtsH"/>
    <property type="match status" value="1"/>
</dbReference>
<dbReference type="GO" id="GO:0016887">
    <property type="term" value="F:ATP hydrolysis activity"/>
    <property type="evidence" value="ECO:0007669"/>
    <property type="project" value="InterPro"/>
</dbReference>
<reference evidence="17" key="1">
    <citation type="submission" date="2024-02" db="UniProtKB">
        <authorList>
            <consortium name="WormBaseParasite"/>
        </authorList>
    </citation>
    <scope>IDENTIFICATION</scope>
</reference>
<evidence type="ECO:0000256" key="4">
    <source>
        <dbReference type="ARBA" id="ARBA00010550"/>
    </source>
</evidence>
<dbReference type="InterPro" id="IPR026854">
    <property type="entry name" value="VPS13_N"/>
</dbReference>
<keyword evidence="9" id="KW-0378">Hydrolase</keyword>
<protein>
    <submittedName>
        <fullName evidence="17">GST C-terminal domain-containing protein</fullName>
    </submittedName>
</protein>
<keyword evidence="14" id="KW-0812">Transmembrane</keyword>
<dbReference type="Gene3D" id="3.40.50.300">
    <property type="entry name" value="P-loop containing nucleotide triphosphate hydrolases"/>
    <property type="match status" value="1"/>
</dbReference>
<dbReference type="Proteomes" id="UP000035681">
    <property type="component" value="Unplaced"/>
</dbReference>
<dbReference type="PROSITE" id="PS50231">
    <property type="entry name" value="RICIN_B_LECTIN"/>
    <property type="match status" value="1"/>
</dbReference>
<dbReference type="InterPro" id="IPR026847">
    <property type="entry name" value="VPS13"/>
</dbReference>
<evidence type="ECO:0000256" key="10">
    <source>
        <dbReference type="ARBA" id="ARBA00022833"/>
    </source>
</evidence>
<dbReference type="InterPro" id="IPR003959">
    <property type="entry name" value="ATPase_AAA_core"/>
</dbReference>
<dbReference type="SUPFAM" id="SSF52540">
    <property type="entry name" value="P-loop containing nucleoside triphosphate hydrolases"/>
    <property type="match status" value="1"/>
</dbReference>
<evidence type="ECO:0000256" key="9">
    <source>
        <dbReference type="ARBA" id="ARBA00022801"/>
    </source>
</evidence>
<dbReference type="InterPro" id="IPR009543">
    <property type="entry name" value="VPS13_VAB"/>
</dbReference>
<keyword evidence="6" id="KW-0645">Protease</keyword>
<dbReference type="NCBIfam" id="TIGR01241">
    <property type="entry name" value="FtsH_fam"/>
    <property type="match status" value="1"/>
</dbReference>
<dbReference type="Pfam" id="PF17862">
    <property type="entry name" value="AAA_lid_3"/>
    <property type="match status" value="1"/>
</dbReference>
<dbReference type="CDD" id="cd19501">
    <property type="entry name" value="RecA-like_FtsH"/>
    <property type="match status" value="1"/>
</dbReference>
<dbReference type="Gene3D" id="1.10.8.60">
    <property type="match status" value="1"/>
</dbReference>
<evidence type="ECO:0000256" key="14">
    <source>
        <dbReference type="SAM" id="Phobius"/>
    </source>
</evidence>
<dbReference type="GO" id="GO:0004222">
    <property type="term" value="F:metalloendopeptidase activity"/>
    <property type="evidence" value="ECO:0007669"/>
    <property type="project" value="InterPro"/>
</dbReference>
<keyword evidence="11" id="KW-0067">ATP-binding</keyword>
<dbReference type="Pfam" id="PF00004">
    <property type="entry name" value="AAA"/>
    <property type="match status" value="1"/>
</dbReference>
<evidence type="ECO:0000256" key="11">
    <source>
        <dbReference type="ARBA" id="ARBA00022840"/>
    </source>
</evidence>
<keyword evidence="7" id="KW-0479">Metal-binding</keyword>
<dbReference type="FunFam" id="1.10.8.60:FF:000001">
    <property type="entry name" value="ATP-dependent zinc metalloprotease FtsH"/>
    <property type="match status" value="1"/>
</dbReference>
<evidence type="ECO:0000256" key="1">
    <source>
        <dbReference type="ARBA" id="ARBA00001947"/>
    </source>
</evidence>
<comment type="cofactor">
    <cofactor evidence="1">
        <name>Zn(2+)</name>
        <dbReference type="ChEBI" id="CHEBI:29105"/>
    </cofactor>
</comment>
<dbReference type="GO" id="GO:0007005">
    <property type="term" value="P:mitochondrion organization"/>
    <property type="evidence" value="ECO:0007669"/>
    <property type="project" value="TreeGrafter"/>
</dbReference>
<dbReference type="InterPro" id="IPR003960">
    <property type="entry name" value="ATPase_AAA_CS"/>
</dbReference>
<keyword evidence="8" id="KW-0547">Nucleotide-binding</keyword>
<evidence type="ECO:0000256" key="6">
    <source>
        <dbReference type="ARBA" id="ARBA00022670"/>
    </source>
</evidence>
<name>A0AAF5DG03_STRER</name>
<evidence type="ECO:0000256" key="5">
    <source>
        <dbReference type="ARBA" id="ARBA00022448"/>
    </source>
</evidence>
<evidence type="ECO:0000256" key="13">
    <source>
        <dbReference type="ARBA" id="ARBA00023055"/>
    </source>
</evidence>
<feature type="domain" description="AAA+ ATPase" evidence="15">
    <location>
        <begin position="195"/>
        <end position="332"/>
    </location>
</feature>
<evidence type="ECO:0000256" key="2">
    <source>
        <dbReference type="ARBA" id="ARBA00006545"/>
    </source>
</evidence>
<dbReference type="WBParaSite" id="TCONS_00011868.p1">
    <property type="protein sequence ID" value="TCONS_00011868.p1"/>
    <property type="gene ID" value="XLOC_006843"/>
</dbReference>
<evidence type="ECO:0000256" key="7">
    <source>
        <dbReference type="ARBA" id="ARBA00022723"/>
    </source>
</evidence>
<keyword evidence="10" id="KW-0862">Zinc</keyword>
<evidence type="ECO:0000313" key="17">
    <source>
        <dbReference type="WBParaSite" id="TCONS_00011868.p1"/>
    </source>
</evidence>
<comment type="similarity">
    <text evidence="3">In the C-terminal section; belongs to the peptidase M41 family.</text>
</comment>
<comment type="similarity">
    <text evidence="2">Belongs to the VPS13 family.</text>
</comment>
<dbReference type="Pfam" id="PF25036">
    <property type="entry name" value="VPS13_VAB"/>
    <property type="match status" value="1"/>
</dbReference>
<comment type="similarity">
    <text evidence="4">In the N-terminal section; belongs to the AAA ATPase family.</text>
</comment>
<keyword evidence="13" id="KW-0445">Lipid transport</keyword>
<dbReference type="GO" id="GO:0016020">
    <property type="term" value="C:membrane"/>
    <property type="evidence" value="ECO:0007669"/>
    <property type="project" value="InterPro"/>
</dbReference>
<keyword evidence="12" id="KW-0482">Metalloprotease</keyword>
<dbReference type="GO" id="GO:0005524">
    <property type="term" value="F:ATP binding"/>
    <property type="evidence" value="ECO:0007669"/>
    <property type="project" value="UniProtKB-KW"/>
</dbReference>